<reference evidence="2" key="1">
    <citation type="submission" date="2021-02" db="EMBL/GenBank/DDBJ databases">
        <authorList>
            <person name="Dougan E. K."/>
            <person name="Rhodes N."/>
            <person name="Thang M."/>
            <person name="Chan C."/>
        </authorList>
    </citation>
    <scope>NUCLEOTIDE SEQUENCE</scope>
</reference>
<evidence type="ECO:0000256" key="1">
    <source>
        <dbReference type="SAM" id="MobiDB-lite"/>
    </source>
</evidence>
<feature type="region of interest" description="Disordered" evidence="1">
    <location>
        <begin position="296"/>
        <end position="344"/>
    </location>
</feature>
<name>A0A812P5D5_9DINO</name>
<evidence type="ECO:0000313" key="3">
    <source>
        <dbReference type="Proteomes" id="UP000601435"/>
    </source>
</evidence>
<accession>A0A812P5D5</accession>
<dbReference type="EMBL" id="CAJNJA010014197">
    <property type="protein sequence ID" value="CAE7337788.1"/>
    <property type="molecule type" value="Genomic_DNA"/>
</dbReference>
<dbReference type="AlphaFoldDB" id="A0A812P5D5"/>
<sequence length="360" mass="38406">MADLPPGLAFDTATKKQPSSLSAFQMLPPTAALPAPTPEEEAAMQGMIFAKLEQDIADATEAVTAMMAMTNPATDVPAKSSCGWGKNNDPSSLLTRVRRAPGRHVSLEVLRQEAPAELKQFMQDGTSFAMWLRHRTGLLKVNGLPGQEVVVFAGSAKEQAAEEIGLDPQAEEFNPLYGLDMCEMADMAEYMAYDEACNDMAAFMTYFEEGQSGTDFVLPDDFTEPTLTGLEGLDELNSEALLELQAIGPPPGLTLELEVDGPAFEAEQLVKAGGLNPKAAEFRPTKTLDSEKMIRSRRGKTGVPDAIPEEPITGSSETASGGEDPATAYEESISGEDEDEMAAAKAAAVEQYAVAQSSVN</sequence>
<keyword evidence="3" id="KW-1185">Reference proteome</keyword>
<protein>
    <submittedName>
        <fullName evidence="2">Uncharacterized protein</fullName>
    </submittedName>
</protein>
<dbReference type="Proteomes" id="UP000601435">
    <property type="component" value="Unassembled WGS sequence"/>
</dbReference>
<proteinExistence type="predicted"/>
<organism evidence="2 3">
    <name type="scientific">Symbiodinium necroappetens</name>
    <dbReference type="NCBI Taxonomy" id="1628268"/>
    <lineage>
        <taxon>Eukaryota</taxon>
        <taxon>Sar</taxon>
        <taxon>Alveolata</taxon>
        <taxon>Dinophyceae</taxon>
        <taxon>Suessiales</taxon>
        <taxon>Symbiodiniaceae</taxon>
        <taxon>Symbiodinium</taxon>
    </lineage>
</organism>
<comment type="caution">
    <text evidence="2">The sequence shown here is derived from an EMBL/GenBank/DDBJ whole genome shotgun (WGS) entry which is preliminary data.</text>
</comment>
<dbReference type="OrthoDB" id="428484at2759"/>
<gene>
    <name evidence="2" type="ORF">SNEC2469_LOCUS8656</name>
</gene>
<evidence type="ECO:0000313" key="2">
    <source>
        <dbReference type="EMBL" id="CAE7337788.1"/>
    </source>
</evidence>